<dbReference type="InterPro" id="IPR000742">
    <property type="entry name" value="EGF"/>
</dbReference>
<feature type="domain" description="EGF-like" evidence="6">
    <location>
        <begin position="44"/>
        <end position="83"/>
    </location>
</feature>
<dbReference type="PANTHER" id="PTHR24039">
    <property type="entry name" value="FIBRILLIN-RELATED"/>
    <property type="match status" value="1"/>
</dbReference>
<dbReference type="Pfam" id="PF06119">
    <property type="entry name" value="NIDO"/>
    <property type="match status" value="1"/>
</dbReference>
<dbReference type="InterPro" id="IPR000152">
    <property type="entry name" value="EGF-type_Asp/Asn_hydroxyl_site"/>
</dbReference>
<dbReference type="SUPFAM" id="SSF57184">
    <property type="entry name" value="Growth factor receptor domain"/>
    <property type="match status" value="2"/>
</dbReference>
<evidence type="ECO:0000256" key="2">
    <source>
        <dbReference type="ARBA" id="ARBA00022729"/>
    </source>
</evidence>
<dbReference type="GO" id="GO:0071944">
    <property type="term" value="C:cell periphery"/>
    <property type="evidence" value="ECO:0007669"/>
    <property type="project" value="UniProtKB-ARBA"/>
</dbReference>
<feature type="domain" description="EGF-like" evidence="6">
    <location>
        <begin position="90"/>
        <end position="132"/>
    </location>
</feature>
<comment type="caution">
    <text evidence="5">Lacks conserved residue(s) required for the propagation of feature annotation.</text>
</comment>
<feature type="domain" description="EGF-like" evidence="6">
    <location>
        <begin position="133"/>
        <end position="172"/>
    </location>
</feature>
<dbReference type="GO" id="GO:0005509">
    <property type="term" value="F:calcium ion binding"/>
    <property type="evidence" value="ECO:0007669"/>
    <property type="project" value="InterPro"/>
</dbReference>
<keyword evidence="2" id="KW-0732">Signal</keyword>
<dbReference type="PROSITE" id="PS50026">
    <property type="entry name" value="EGF_3"/>
    <property type="match status" value="6"/>
</dbReference>
<name>A0A914CHG6_9BILA</name>
<dbReference type="FunFam" id="2.10.25.10:FF:000139">
    <property type="entry name" value="Fibulin-1"/>
    <property type="match status" value="1"/>
</dbReference>
<evidence type="ECO:0000259" key="6">
    <source>
        <dbReference type="PROSITE" id="PS50026"/>
    </source>
</evidence>
<feature type="domain" description="EGF-like" evidence="6">
    <location>
        <begin position="480"/>
        <end position="522"/>
    </location>
</feature>
<keyword evidence="4 5" id="KW-1015">Disulfide bond</keyword>
<dbReference type="InterPro" id="IPR003886">
    <property type="entry name" value="NIDO_dom"/>
</dbReference>
<dbReference type="Proteomes" id="UP000887540">
    <property type="component" value="Unplaced"/>
</dbReference>
<dbReference type="SUPFAM" id="SSF57196">
    <property type="entry name" value="EGF/Laminin"/>
    <property type="match status" value="2"/>
</dbReference>
<feature type="domain" description="NIDO" evidence="7">
    <location>
        <begin position="242"/>
        <end position="374"/>
    </location>
</feature>
<accession>A0A914CHG6</accession>
<dbReference type="InterPro" id="IPR024731">
    <property type="entry name" value="NELL2-like_EGF"/>
</dbReference>
<dbReference type="PROSITE" id="PS01187">
    <property type="entry name" value="EGF_CA"/>
    <property type="match status" value="2"/>
</dbReference>
<proteinExistence type="predicted"/>
<feature type="domain" description="EGF-like" evidence="6">
    <location>
        <begin position="439"/>
        <end position="479"/>
    </location>
</feature>
<dbReference type="InterPro" id="IPR049883">
    <property type="entry name" value="NOTCH1_EGF-like"/>
</dbReference>
<dbReference type="Gene3D" id="2.170.300.10">
    <property type="entry name" value="Tie2 ligand-binding domain superfamily"/>
    <property type="match status" value="1"/>
</dbReference>
<dbReference type="Pfam" id="PF12947">
    <property type="entry name" value="EGF_3"/>
    <property type="match status" value="3"/>
</dbReference>
<evidence type="ECO:0000256" key="5">
    <source>
        <dbReference type="PROSITE-ProRule" id="PRU00076"/>
    </source>
</evidence>
<keyword evidence="8" id="KW-1185">Reference proteome</keyword>
<dbReference type="WBParaSite" id="ACRNAN_scaffold10882.g9687.t1">
    <property type="protein sequence ID" value="ACRNAN_scaffold10882.g9687.t1"/>
    <property type="gene ID" value="ACRNAN_scaffold10882.g9687"/>
</dbReference>
<feature type="disulfide bond" evidence="5">
    <location>
        <begin position="55"/>
        <end position="72"/>
    </location>
</feature>
<dbReference type="GO" id="GO:0007160">
    <property type="term" value="P:cell-matrix adhesion"/>
    <property type="evidence" value="ECO:0007669"/>
    <property type="project" value="InterPro"/>
</dbReference>
<feature type="domain" description="EGF-like" evidence="6">
    <location>
        <begin position="4"/>
        <end position="43"/>
    </location>
</feature>
<dbReference type="SMART" id="SM00179">
    <property type="entry name" value="EGF_CA"/>
    <property type="match status" value="6"/>
</dbReference>
<dbReference type="Gene3D" id="2.10.25.10">
    <property type="entry name" value="Laminin"/>
    <property type="match status" value="6"/>
</dbReference>
<sequence>NCQDVDECAEANACGEHADCQNTYGSYQCVCHVGFIATSNGCIDLDECAEGMVTCRGGNTSRCVNSVGGYSCECKAGYTGHPDSPQSCIDVNECEIPETYCGPKSKCQNLPGSYECECAEGYERLPGSGTCTDMNECLHNPCHSAALCTNLEGTFHCECIEGFSGDGIENCHETILYPMDRETITMSPFETVATFPLVEPVVLFGKTITTAYISINGLISFDKPHAEIVSDPSMSHSIILYPLHMRYNLTMGGSVSFRHVQETDGSNFGLLTRESLNVQNRFHDQDFHAKSLYIFTFEDLRDIHSDKYNTFQVVIARGTTSTYVTFLYEKLESISSAKMGISYPEGFMSIPAELLVDNSNIGQRGKWVFRVDRASGIGRCPAGLVDPPLCQRDCPPGTWGFDCTNKCHCADNLPCDFGTGYCANSKCAQGYTGVNCFEDINECKLTTNKCHANATCINKIGSYECKCNTMFFGNGFNCTEMDKCLLNSGIICSPNAFCDDTNPEKPKCVCLDGYNGDGRTCEHPTSTTTLAPTKVNVTPIRYETKTTTVASEESVEFDEDEQPFMMNNWVNENTKGTPILVTASSTSKHLTSSSPIARDYNDIGDEAFVGSKQDETADTASMLFIIIPAALCGKKV</sequence>
<dbReference type="InterPro" id="IPR001881">
    <property type="entry name" value="EGF-like_Ca-bd_dom"/>
</dbReference>
<dbReference type="PROSITE" id="PS01186">
    <property type="entry name" value="EGF_2"/>
    <property type="match status" value="4"/>
</dbReference>
<dbReference type="Pfam" id="PF07645">
    <property type="entry name" value="EGF_CA"/>
    <property type="match status" value="3"/>
</dbReference>
<dbReference type="InterPro" id="IPR009030">
    <property type="entry name" value="Growth_fac_rcpt_cys_sf"/>
</dbReference>
<dbReference type="SMART" id="SM00539">
    <property type="entry name" value="NIDO"/>
    <property type="match status" value="1"/>
</dbReference>
<dbReference type="AlphaFoldDB" id="A0A914CHG6"/>
<dbReference type="PROSITE" id="PS51220">
    <property type="entry name" value="NIDO"/>
    <property type="match status" value="1"/>
</dbReference>
<dbReference type="SMART" id="SM00181">
    <property type="entry name" value="EGF"/>
    <property type="match status" value="7"/>
</dbReference>
<dbReference type="CDD" id="cd00054">
    <property type="entry name" value="EGF_CA"/>
    <property type="match status" value="5"/>
</dbReference>
<reference evidence="9" key="1">
    <citation type="submission" date="2022-11" db="UniProtKB">
        <authorList>
            <consortium name="WormBaseParasite"/>
        </authorList>
    </citation>
    <scope>IDENTIFICATION</scope>
</reference>
<dbReference type="FunFam" id="2.10.25.10:FF:000038">
    <property type="entry name" value="Fibrillin 2"/>
    <property type="match status" value="4"/>
</dbReference>
<evidence type="ECO:0000259" key="7">
    <source>
        <dbReference type="PROSITE" id="PS51220"/>
    </source>
</evidence>
<dbReference type="PROSITE" id="PS00010">
    <property type="entry name" value="ASX_HYDROXYL"/>
    <property type="match status" value="5"/>
</dbReference>
<evidence type="ECO:0000256" key="3">
    <source>
        <dbReference type="ARBA" id="ARBA00022737"/>
    </source>
</evidence>
<organism evidence="8 9">
    <name type="scientific">Acrobeloides nanus</name>
    <dbReference type="NCBI Taxonomy" id="290746"/>
    <lineage>
        <taxon>Eukaryota</taxon>
        <taxon>Metazoa</taxon>
        <taxon>Ecdysozoa</taxon>
        <taxon>Nematoda</taxon>
        <taxon>Chromadorea</taxon>
        <taxon>Rhabditida</taxon>
        <taxon>Tylenchina</taxon>
        <taxon>Cephalobomorpha</taxon>
        <taxon>Cephaloboidea</taxon>
        <taxon>Cephalobidae</taxon>
        <taxon>Acrobeloides</taxon>
    </lineage>
</organism>
<protein>
    <submittedName>
        <fullName evidence="9">Uncharacterized protein</fullName>
    </submittedName>
</protein>
<keyword evidence="3" id="KW-0677">Repeat</keyword>
<dbReference type="InterPro" id="IPR018097">
    <property type="entry name" value="EGF_Ca-bd_CS"/>
</dbReference>
<evidence type="ECO:0000256" key="1">
    <source>
        <dbReference type="ARBA" id="ARBA00022536"/>
    </source>
</evidence>
<evidence type="ECO:0000313" key="8">
    <source>
        <dbReference type="Proteomes" id="UP000887540"/>
    </source>
</evidence>
<evidence type="ECO:0000313" key="9">
    <source>
        <dbReference type="WBParaSite" id="ACRNAN_scaffold10882.g9687.t1"/>
    </source>
</evidence>
<keyword evidence="1 5" id="KW-0245">EGF-like domain</keyword>
<evidence type="ECO:0000256" key="4">
    <source>
        <dbReference type="ARBA" id="ARBA00023157"/>
    </source>
</evidence>